<proteinExistence type="inferred from homology"/>
<comment type="pathway">
    <text evidence="2">Nitrogen metabolism; (S)-allantoin degradation; (S)-ureidoglycolate from allantoate (aminidohydrolase route): step 1/1.</text>
</comment>
<evidence type="ECO:0000256" key="1">
    <source>
        <dbReference type="ARBA" id="ARBA00009242"/>
    </source>
</evidence>
<dbReference type="KEGG" id="stri:C7M71_000825"/>
<dbReference type="PIRSF" id="PIRSF016516">
    <property type="entry name" value="Allantoicase"/>
    <property type="match status" value="1"/>
</dbReference>
<dbReference type="EC" id="3.5.3.4" evidence="2"/>
<dbReference type="RefSeq" id="WP_111490555.1">
    <property type="nucleotide sequence ID" value="NZ_CP031264.1"/>
</dbReference>
<dbReference type="GO" id="GO:0000256">
    <property type="term" value="P:allantoin catabolic process"/>
    <property type="evidence" value="ECO:0007669"/>
    <property type="project" value="UniProtKB-UniRule"/>
</dbReference>
<keyword evidence="5" id="KW-1185">Reference proteome</keyword>
<gene>
    <name evidence="2" type="primary">alc</name>
    <name evidence="4" type="ORF">C7M71_000825</name>
</gene>
<dbReference type="AlphaFoldDB" id="A0A345SR77"/>
<feature type="domain" description="Allantoicase" evidence="3">
    <location>
        <begin position="19"/>
        <end position="167"/>
    </location>
</feature>
<dbReference type="NCBIfam" id="TIGR02961">
    <property type="entry name" value="allantoicase"/>
    <property type="match status" value="1"/>
</dbReference>
<evidence type="ECO:0000256" key="2">
    <source>
        <dbReference type="HAMAP-Rule" id="MF_00813"/>
    </source>
</evidence>
<keyword evidence="2 4" id="KW-0378">Hydrolase</keyword>
<comment type="catalytic activity">
    <reaction evidence="2">
        <text>allantoate + H2O = (S)-ureidoglycolate + urea</text>
        <dbReference type="Rhea" id="RHEA:11016"/>
        <dbReference type="ChEBI" id="CHEBI:15377"/>
        <dbReference type="ChEBI" id="CHEBI:16199"/>
        <dbReference type="ChEBI" id="CHEBI:17536"/>
        <dbReference type="ChEBI" id="CHEBI:57296"/>
        <dbReference type="EC" id="3.5.3.4"/>
    </reaction>
</comment>
<dbReference type="InterPro" id="IPR008979">
    <property type="entry name" value="Galactose-bd-like_sf"/>
</dbReference>
<sequence>MTTKDFTRLPDLASRSLAGSVVYANNELFAERENLIKPEPSVFSAEDFGHKGKVYDGWETRRRREPGHDYAIVRLGVPGVVHGVVIDTAWFKGNYPPYASVEATSAEGAPSPAELEQATWETIVEKTAIKGDTENPFEVADPRRWTHVRLTIYPDGGVARFRVHGRPVPDPRFLDGTIDLAALEHGGDVVDCSDTFYSSPVQLLLPGRARIMGDGWENARRRDGGNDHVTVRLAARGRVRRVEIDTSYFIGNAAGWASLRGADAEGSEPGEGAEWTELVPKTRLQPDTRHFLRPVSAAPVTHLRLDVFPDGGLARLRVHGELTADAHRAAVLRWLDLLPADHAVQVLSGAGVPPETADDLLRRRPFAAGGVLPPTVLAAFLGR</sequence>
<dbReference type="SUPFAM" id="SSF49785">
    <property type="entry name" value="Galactose-binding domain-like"/>
    <property type="match status" value="2"/>
</dbReference>
<dbReference type="Proteomes" id="UP000249340">
    <property type="component" value="Chromosome"/>
</dbReference>
<keyword evidence="2" id="KW-0659">Purine metabolism</keyword>
<dbReference type="HAMAP" id="MF_00813">
    <property type="entry name" value="Allantoicase"/>
    <property type="match status" value="1"/>
</dbReference>
<feature type="domain" description="Allantoicase" evidence="3">
    <location>
        <begin position="186"/>
        <end position="322"/>
    </location>
</feature>
<dbReference type="Pfam" id="PF03561">
    <property type="entry name" value="Allantoicase"/>
    <property type="match status" value="2"/>
</dbReference>
<protein>
    <recommendedName>
        <fullName evidence="2">Probable allantoicase</fullName>
        <ecNumber evidence="2">3.5.3.4</ecNumber>
    </recommendedName>
    <alternativeName>
        <fullName evidence="2">Allantoate amidinohydrolase</fullName>
    </alternativeName>
</protein>
<dbReference type="UniPathway" id="UPA00395">
    <property type="reaction ID" value="UER00654"/>
</dbReference>
<reference evidence="5" key="1">
    <citation type="submission" date="2018-07" db="EMBL/GenBank/DDBJ databases">
        <title>Streptacidiphilus bronchialis DSM 106435 chromosome.</title>
        <authorList>
            <person name="Batra D."/>
            <person name="Gulvik C.A."/>
        </authorList>
    </citation>
    <scope>NUCLEOTIDE SEQUENCE [LARGE SCALE GENOMIC DNA]</scope>
    <source>
        <strain evidence="5">DSM 106435</strain>
    </source>
</reference>
<evidence type="ECO:0000313" key="4">
    <source>
        <dbReference type="EMBL" id="AXI76232.1"/>
    </source>
</evidence>
<dbReference type="InterPro" id="IPR015908">
    <property type="entry name" value="Allantoicase_dom"/>
</dbReference>
<dbReference type="Gene3D" id="2.60.120.260">
    <property type="entry name" value="Galactose-binding domain-like"/>
    <property type="match status" value="2"/>
</dbReference>
<dbReference type="EMBL" id="CP031264">
    <property type="protein sequence ID" value="AXI76232.1"/>
    <property type="molecule type" value="Genomic_DNA"/>
</dbReference>
<comment type="similarity">
    <text evidence="1 2">Belongs to the allantoicase family.</text>
</comment>
<dbReference type="OrthoDB" id="2078334at2"/>
<dbReference type="InterPro" id="IPR005164">
    <property type="entry name" value="Allantoicase"/>
</dbReference>
<organism evidence="4 5">
    <name type="scientific">Peterkaempfera bronchialis</name>
    <dbReference type="NCBI Taxonomy" id="2126346"/>
    <lineage>
        <taxon>Bacteria</taxon>
        <taxon>Bacillati</taxon>
        <taxon>Actinomycetota</taxon>
        <taxon>Actinomycetes</taxon>
        <taxon>Kitasatosporales</taxon>
        <taxon>Streptomycetaceae</taxon>
        <taxon>Peterkaempfera</taxon>
    </lineage>
</organism>
<accession>A0A345SR77</accession>
<evidence type="ECO:0000259" key="3">
    <source>
        <dbReference type="Pfam" id="PF03561"/>
    </source>
</evidence>
<dbReference type="GO" id="GO:0004037">
    <property type="term" value="F:allantoicase activity"/>
    <property type="evidence" value="ECO:0007669"/>
    <property type="project" value="UniProtKB-UniRule"/>
</dbReference>
<name>A0A345SR77_9ACTN</name>
<dbReference type="GO" id="GO:0006144">
    <property type="term" value="P:purine nucleobase metabolic process"/>
    <property type="evidence" value="ECO:0007669"/>
    <property type="project" value="UniProtKB-KW"/>
</dbReference>
<evidence type="ECO:0000313" key="5">
    <source>
        <dbReference type="Proteomes" id="UP000249340"/>
    </source>
</evidence>
<dbReference type="PANTHER" id="PTHR12045:SF3">
    <property type="entry name" value="INACTIVE ALLANTOICASE-RELATED"/>
    <property type="match status" value="1"/>
</dbReference>
<dbReference type="PANTHER" id="PTHR12045">
    <property type="entry name" value="ALLANTOICASE"/>
    <property type="match status" value="1"/>
</dbReference>